<evidence type="ECO:0000256" key="3">
    <source>
        <dbReference type="ARBA" id="ARBA00022801"/>
    </source>
</evidence>
<dbReference type="EC" id="3.1.2.6" evidence="6"/>
<dbReference type="Gene3D" id="3.60.15.10">
    <property type="entry name" value="Ribonuclease Z/Hydroxyacylglutathione hydrolase-like"/>
    <property type="match status" value="1"/>
</dbReference>
<evidence type="ECO:0000259" key="5">
    <source>
        <dbReference type="SMART" id="SM00849"/>
    </source>
</evidence>
<dbReference type="PANTHER" id="PTHR46233">
    <property type="entry name" value="HYDROXYACYLGLUTATHIONE HYDROLASE GLOC"/>
    <property type="match status" value="1"/>
</dbReference>
<protein>
    <submittedName>
        <fullName evidence="6">Hydroxyacylglutathione hydrolase GloC</fullName>
        <ecNumber evidence="6">3.1.2.6</ecNumber>
    </submittedName>
</protein>
<dbReference type="PANTHER" id="PTHR46233:SF3">
    <property type="entry name" value="HYDROXYACYLGLUTATHIONE HYDROLASE GLOC"/>
    <property type="match status" value="1"/>
</dbReference>
<gene>
    <name evidence="6" type="primary">gloC</name>
    <name evidence="6" type="ORF">SCFA_920008</name>
</gene>
<comment type="cofactor">
    <cofactor evidence="1">
        <name>Zn(2+)</name>
        <dbReference type="ChEBI" id="CHEBI:29105"/>
    </cofactor>
</comment>
<keyword evidence="2" id="KW-0479">Metal-binding</keyword>
<dbReference type="Pfam" id="PF00753">
    <property type="entry name" value="Lactamase_B"/>
    <property type="match status" value="1"/>
</dbReference>
<keyword evidence="3 6" id="KW-0378">Hydrolase</keyword>
<dbReference type="CDD" id="cd06262">
    <property type="entry name" value="metallo-hydrolase-like_MBL-fold"/>
    <property type="match status" value="1"/>
</dbReference>
<evidence type="ECO:0000256" key="1">
    <source>
        <dbReference type="ARBA" id="ARBA00001947"/>
    </source>
</evidence>
<proteinExistence type="predicted"/>
<keyword evidence="4" id="KW-0862">Zinc</keyword>
<dbReference type="SUPFAM" id="SSF56281">
    <property type="entry name" value="Metallo-hydrolase/oxidoreductase"/>
    <property type="match status" value="1"/>
</dbReference>
<sequence length="207" mass="22296">MIFSGFPVGAFETNCYIIGCEETKEGAVVDPGFEAEKILKRVEKLGLNIRKIILTHGHVDHIGALAEVQQATGAKVLIHAEDAGMLTDSRKNLSTFAGRGLNFKEADRLLQEGDKIKVGNVEIDVIHTPGHTKGGISLKCSPDILLTGDALFAGSVGRSDFPGGSHTQLINSIKNKLLVFPPDTKVFPGHGPASTIRNEKLFNPFLR</sequence>
<feature type="domain" description="Metallo-beta-lactamase" evidence="5">
    <location>
        <begin position="12"/>
        <end position="190"/>
    </location>
</feature>
<evidence type="ECO:0000256" key="4">
    <source>
        <dbReference type="ARBA" id="ARBA00022833"/>
    </source>
</evidence>
<dbReference type="InterPro" id="IPR051453">
    <property type="entry name" value="MBL_Glyoxalase_II"/>
</dbReference>
<dbReference type="AlphaFoldDB" id="A0A485MDU1"/>
<dbReference type="EMBL" id="CAADRN010000397">
    <property type="protein sequence ID" value="VFU19673.1"/>
    <property type="molecule type" value="Genomic_DNA"/>
</dbReference>
<dbReference type="InterPro" id="IPR036866">
    <property type="entry name" value="RibonucZ/Hydroxyglut_hydro"/>
</dbReference>
<dbReference type="GO" id="GO:0046872">
    <property type="term" value="F:metal ion binding"/>
    <property type="evidence" value="ECO:0007669"/>
    <property type="project" value="UniProtKB-KW"/>
</dbReference>
<accession>A0A485MDU1</accession>
<dbReference type="SMART" id="SM00849">
    <property type="entry name" value="Lactamase_B"/>
    <property type="match status" value="1"/>
</dbReference>
<reference evidence="6" key="1">
    <citation type="submission" date="2019-03" db="EMBL/GenBank/DDBJ databases">
        <authorList>
            <person name="Hao L."/>
        </authorList>
    </citation>
    <scope>NUCLEOTIDE SEQUENCE</scope>
</reference>
<name>A0A485MDU1_9ZZZZ</name>
<dbReference type="GO" id="GO:0004416">
    <property type="term" value="F:hydroxyacylglutathione hydrolase activity"/>
    <property type="evidence" value="ECO:0007669"/>
    <property type="project" value="UniProtKB-EC"/>
</dbReference>
<evidence type="ECO:0000256" key="2">
    <source>
        <dbReference type="ARBA" id="ARBA00022723"/>
    </source>
</evidence>
<dbReference type="InterPro" id="IPR001279">
    <property type="entry name" value="Metallo-B-lactamas"/>
</dbReference>
<evidence type="ECO:0000313" key="6">
    <source>
        <dbReference type="EMBL" id="VFU19673.1"/>
    </source>
</evidence>
<organism evidence="6">
    <name type="scientific">anaerobic digester metagenome</name>
    <dbReference type="NCBI Taxonomy" id="1263854"/>
    <lineage>
        <taxon>unclassified sequences</taxon>
        <taxon>metagenomes</taxon>
        <taxon>ecological metagenomes</taxon>
    </lineage>
</organism>